<evidence type="ECO:0000256" key="8">
    <source>
        <dbReference type="ARBA" id="ARBA00023242"/>
    </source>
</evidence>
<evidence type="ECO:0000256" key="5">
    <source>
        <dbReference type="ARBA" id="ARBA00022801"/>
    </source>
</evidence>
<dbReference type="InterPro" id="IPR038534">
    <property type="entry name" value="Rtr1/RPAP2_sf"/>
</dbReference>
<feature type="compositionally biased region" description="Low complexity" evidence="13">
    <location>
        <begin position="257"/>
        <end position="272"/>
    </location>
</feature>
<evidence type="ECO:0000313" key="15">
    <source>
        <dbReference type="EMBL" id="OCF31450.1"/>
    </source>
</evidence>
<evidence type="ECO:0000256" key="10">
    <source>
        <dbReference type="ARBA" id="ARBA00048336"/>
    </source>
</evidence>
<keyword evidence="6 12" id="KW-0862">Zinc</keyword>
<feature type="region of interest" description="Disordered" evidence="13">
    <location>
        <begin position="221"/>
        <end position="278"/>
    </location>
</feature>
<dbReference type="STRING" id="1296120.A0A1B9GK28"/>
<comment type="subcellular location">
    <subcellularLocation>
        <location evidence="1 12">Nucleus</location>
    </subcellularLocation>
</comment>
<reference evidence="15 16" key="1">
    <citation type="submission" date="2013-07" db="EMBL/GenBank/DDBJ databases">
        <title>The Genome Sequence of Cryptococcus heveanensis BCC8398.</title>
        <authorList>
            <consortium name="The Broad Institute Genome Sequencing Platform"/>
            <person name="Cuomo C."/>
            <person name="Litvintseva A."/>
            <person name="Chen Y."/>
            <person name="Heitman J."/>
            <person name="Sun S."/>
            <person name="Springer D."/>
            <person name="Dromer F."/>
            <person name="Young S.K."/>
            <person name="Zeng Q."/>
            <person name="Gargeya S."/>
            <person name="Fitzgerald M."/>
            <person name="Abouelleil A."/>
            <person name="Alvarado L."/>
            <person name="Berlin A.M."/>
            <person name="Chapman S.B."/>
            <person name="Dewar J."/>
            <person name="Goldberg J."/>
            <person name="Griggs A."/>
            <person name="Gujja S."/>
            <person name="Hansen M."/>
            <person name="Howarth C."/>
            <person name="Imamovic A."/>
            <person name="Larimer J."/>
            <person name="McCowan C."/>
            <person name="Murphy C."/>
            <person name="Pearson M."/>
            <person name="Priest M."/>
            <person name="Roberts A."/>
            <person name="Saif S."/>
            <person name="Shea T."/>
            <person name="Sykes S."/>
            <person name="Wortman J."/>
            <person name="Nusbaum C."/>
            <person name="Birren B."/>
        </authorList>
    </citation>
    <scope>NUCLEOTIDE SEQUENCE [LARGE SCALE GENOMIC DNA]</scope>
    <source>
        <strain evidence="15 16">BCC8398</strain>
    </source>
</reference>
<accession>A0A1B9GK28</accession>
<feature type="compositionally biased region" description="Low complexity" evidence="13">
    <location>
        <begin position="349"/>
        <end position="369"/>
    </location>
</feature>
<evidence type="ECO:0000256" key="13">
    <source>
        <dbReference type="SAM" id="MobiDB-lite"/>
    </source>
</evidence>
<feature type="region of interest" description="Disordered" evidence="13">
    <location>
        <begin position="293"/>
        <end position="369"/>
    </location>
</feature>
<keyword evidence="8 12" id="KW-0539">Nucleus</keyword>
<feature type="domain" description="RTR1-type" evidence="14">
    <location>
        <begin position="111"/>
        <end position="198"/>
    </location>
</feature>
<reference evidence="16" key="2">
    <citation type="submission" date="2013-12" db="EMBL/GenBank/DDBJ databases">
        <title>Evolution of pathogenesis and genome organization in the Tremellales.</title>
        <authorList>
            <person name="Cuomo C."/>
            <person name="Litvintseva A."/>
            <person name="Heitman J."/>
            <person name="Chen Y."/>
            <person name="Sun S."/>
            <person name="Springer D."/>
            <person name="Dromer F."/>
            <person name="Young S."/>
            <person name="Zeng Q."/>
            <person name="Chapman S."/>
            <person name="Gujja S."/>
            <person name="Saif S."/>
            <person name="Birren B."/>
        </authorList>
    </citation>
    <scope>NUCLEOTIDE SEQUENCE [LARGE SCALE GENOMIC DNA]</scope>
    <source>
        <strain evidence="16">BCC8398</strain>
    </source>
</reference>
<comment type="similarity">
    <text evidence="2 11 12">Belongs to the RPAP2 family.</text>
</comment>
<gene>
    <name evidence="15" type="ORF">I316_06852</name>
</gene>
<feature type="compositionally biased region" description="Pro residues" evidence="13">
    <location>
        <begin position="326"/>
        <end position="340"/>
    </location>
</feature>
<keyword evidence="3 12" id="KW-0479">Metal-binding</keyword>
<feature type="compositionally biased region" description="Polar residues" evidence="13">
    <location>
        <begin position="48"/>
        <end position="60"/>
    </location>
</feature>
<evidence type="ECO:0000256" key="4">
    <source>
        <dbReference type="ARBA" id="ARBA00022771"/>
    </source>
</evidence>
<keyword evidence="5 12" id="KW-0378">Hydrolase</keyword>
<feature type="region of interest" description="Disordered" evidence="13">
    <location>
        <begin position="1"/>
        <end position="71"/>
    </location>
</feature>
<feature type="compositionally biased region" description="Acidic residues" evidence="13">
    <location>
        <begin position="396"/>
        <end position="406"/>
    </location>
</feature>
<dbReference type="EC" id="3.1.3.16" evidence="12"/>
<evidence type="ECO:0000256" key="12">
    <source>
        <dbReference type="RuleBase" id="RU367080"/>
    </source>
</evidence>
<dbReference type="PROSITE" id="PS51479">
    <property type="entry name" value="ZF_RTR1"/>
    <property type="match status" value="1"/>
</dbReference>
<dbReference type="GO" id="GO:0008420">
    <property type="term" value="F:RNA polymerase II CTD heptapeptide repeat phosphatase activity"/>
    <property type="evidence" value="ECO:0007669"/>
    <property type="project" value="UniProtKB-UniRule"/>
</dbReference>
<dbReference type="OrthoDB" id="2564707at2759"/>
<dbReference type="InterPro" id="IPR007308">
    <property type="entry name" value="Rtr1/RPAP2_dom"/>
</dbReference>
<dbReference type="PANTHER" id="PTHR14732">
    <property type="entry name" value="RNA POLYMERASE II SUBUNIT B1 CTD PHOSPHATASE RPAP2-RELATED"/>
    <property type="match status" value="1"/>
</dbReference>
<feature type="region of interest" description="Disordered" evidence="13">
    <location>
        <begin position="384"/>
        <end position="419"/>
    </location>
</feature>
<evidence type="ECO:0000256" key="1">
    <source>
        <dbReference type="ARBA" id="ARBA00004123"/>
    </source>
</evidence>
<proteinExistence type="inferred from homology"/>
<feature type="compositionally biased region" description="Pro residues" evidence="13">
    <location>
        <begin position="297"/>
        <end position="306"/>
    </location>
</feature>
<comment type="catalytic activity">
    <reaction evidence="9 12">
        <text>O-phospho-L-seryl-[protein] + H2O = L-seryl-[protein] + phosphate</text>
        <dbReference type="Rhea" id="RHEA:20629"/>
        <dbReference type="Rhea" id="RHEA-COMP:9863"/>
        <dbReference type="Rhea" id="RHEA-COMP:11604"/>
        <dbReference type="ChEBI" id="CHEBI:15377"/>
        <dbReference type="ChEBI" id="CHEBI:29999"/>
        <dbReference type="ChEBI" id="CHEBI:43474"/>
        <dbReference type="ChEBI" id="CHEBI:83421"/>
        <dbReference type="EC" id="3.1.3.16"/>
    </reaction>
</comment>
<evidence type="ECO:0000256" key="6">
    <source>
        <dbReference type="ARBA" id="ARBA00022833"/>
    </source>
</evidence>
<dbReference type="Pfam" id="PF04181">
    <property type="entry name" value="RPAP2_Rtr1"/>
    <property type="match status" value="1"/>
</dbReference>
<evidence type="ECO:0000313" key="16">
    <source>
        <dbReference type="Proteomes" id="UP000092666"/>
    </source>
</evidence>
<dbReference type="Proteomes" id="UP000092666">
    <property type="component" value="Unassembled WGS sequence"/>
</dbReference>
<name>A0A1B9GK28_9TREE</name>
<protein>
    <recommendedName>
        <fullName evidence="12">RNA polymerase II subunit B1 CTD phosphatase RPAP2 homolog</fullName>
        <ecNumber evidence="12">3.1.3.16</ecNumber>
    </recommendedName>
</protein>
<dbReference type="GO" id="GO:0005634">
    <property type="term" value="C:nucleus"/>
    <property type="evidence" value="ECO:0007669"/>
    <property type="project" value="UniProtKB-SubCell"/>
</dbReference>
<keyword evidence="16" id="KW-1185">Reference proteome</keyword>
<evidence type="ECO:0000256" key="3">
    <source>
        <dbReference type="ARBA" id="ARBA00022723"/>
    </source>
</evidence>
<dbReference type="InterPro" id="IPR039693">
    <property type="entry name" value="Rtr1/RPAP2"/>
</dbReference>
<comment type="catalytic activity">
    <reaction evidence="10 12">
        <text>O-phospho-L-threonyl-[protein] + H2O = L-threonyl-[protein] + phosphate</text>
        <dbReference type="Rhea" id="RHEA:47004"/>
        <dbReference type="Rhea" id="RHEA-COMP:11060"/>
        <dbReference type="Rhea" id="RHEA-COMP:11605"/>
        <dbReference type="ChEBI" id="CHEBI:15377"/>
        <dbReference type="ChEBI" id="CHEBI:30013"/>
        <dbReference type="ChEBI" id="CHEBI:43474"/>
        <dbReference type="ChEBI" id="CHEBI:61977"/>
        <dbReference type="EC" id="3.1.3.16"/>
    </reaction>
</comment>
<keyword evidence="4 12" id="KW-0863">Zinc-finger</keyword>
<dbReference type="Gene3D" id="1.25.40.820">
    <property type="match status" value="1"/>
</dbReference>
<evidence type="ECO:0000256" key="2">
    <source>
        <dbReference type="ARBA" id="ARBA00005676"/>
    </source>
</evidence>
<evidence type="ECO:0000256" key="9">
    <source>
        <dbReference type="ARBA" id="ARBA00047761"/>
    </source>
</evidence>
<dbReference type="GO" id="GO:0005737">
    <property type="term" value="C:cytoplasm"/>
    <property type="evidence" value="ECO:0007669"/>
    <property type="project" value="TreeGrafter"/>
</dbReference>
<evidence type="ECO:0000259" key="14">
    <source>
        <dbReference type="PROSITE" id="PS51479"/>
    </source>
</evidence>
<sequence length="437" mass="47348">MPSAPSAGSSSRGLGLQPNASSASAATTSTSTSLPRNPVRLAVAHRGPSSQINAAPSKQAASGGDDVDDDREQEVDALRRAEVKRVQMIRRVERWMDRLMEETVDRETFKRVMSHVTPPQYLEVAHERHLNSLCSYPLCPNPPARPYSTARRYVISTRARTIKPTEGNEEEGYCSKRCRARSTWVERGLSGEAVWLRSQAVEEIELLEELEEKGEFTWIPEKKPSTRRKATSSVVAKPPAPTGPPAIDSSVVEDNITSTPTARSSAASQPTSLSLAQPDNPVASLIANLTIHERPTPKAPPAPPFLKPTKSVIPPEEVPLGTVTPQPQPQPRPSSQPSPKPRLGQSPGSASSPRDSRRVSSSLMGSSTSQLAKSFVAASTQLGPVHLAQGGADSDGGGEDSEDKESDWEKEMGWGEEDDEMKALFEEARLAREMLEE</sequence>
<dbReference type="GO" id="GO:0043175">
    <property type="term" value="F:RNA polymerase core enzyme binding"/>
    <property type="evidence" value="ECO:0007669"/>
    <property type="project" value="UniProtKB-UniRule"/>
</dbReference>
<evidence type="ECO:0000256" key="7">
    <source>
        <dbReference type="ARBA" id="ARBA00022912"/>
    </source>
</evidence>
<dbReference type="GO" id="GO:0008270">
    <property type="term" value="F:zinc ion binding"/>
    <property type="evidence" value="ECO:0007669"/>
    <property type="project" value="UniProtKB-KW"/>
</dbReference>
<dbReference type="EMBL" id="KV700134">
    <property type="protein sequence ID" value="OCF31450.1"/>
    <property type="molecule type" value="Genomic_DNA"/>
</dbReference>
<comment type="function">
    <text evidence="12">Putative RNA polymerase II subunit B1 C-terminal domain (CTD) phosphatase involved in RNA polymerase II transcription regulation.</text>
</comment>
<evidence type="ECO:0000256" key="11">
    <source>
        <dbReference type="PROSITE-ProRule" id="PRU00812"/>
    </source>
</evidence>
<dbReference type="PANTHER" id="PTHR14732:SF0">
    <property type="entry name" value="RNA POLYMERASE II SUBUNIT B1 CTD PHOSPHATASE RPAP2-RELATED"/>
    <property type="match status" value="1"/>
</dbReference>
<dbReference type="AlphaFoldDB" id="A0A1B9GK28"/>
<keyword evidence="7 12" id="KW-0904">Protein phosphatase</keyword>
<organism evidence="15 16">
    <name type="scientific">Kwoniella heveanensis BCC8398</name>
    <dbReference type="NCBI Taxonomy" id="1296120"/>
    <lineage>
        <taxon>Eukaryota</taxon>
        <taxon>Fungi</taxon>
        <taxon>Dikarya</taxon>
        <taxon>Basidiomycota</taxon>
        <taxon>Agaricomycotina</taxon>
        <taxon>Tremellomycetes</taxon>
        <taxon>Tremellales</taxon>
        <taxon>Cryptococcaceae</taxon>
        <taxon>Kwoniella</taxon>
    </lineage>
</organism>
<feature type="compositionally biased region" description="Low complexity" evidence="13">
    <location>
        <begin position="1"/>
        <end position="33"/>
    </location>
</feature>